<dbReference type="EC" id="4.1.1.82" evidence="4"/>
<dbReference type="Gene3D" id="3.40.50.970">
    <property type="match status" value="2"/>
</dbReference>
<dbReference type="EMBL" id="VXLC01000018">
    <property type="protein sequence ID" value="KAA8884774.1"/>
    <property type="molecule type" value="Genomic_DNA"/>
</dbReference>
<dbReference type="CDD" id="cd07035">
    <property type="entry name" value="TPP_PYR_POX_like"/>
    <property type="match status" value="1"/>
</dbReference>
<evidence type="ECO:0000259" key="3">
    <source>
        <dbReference type="Pfam" id="PF02775"/>
    </source>
</evidence>
<dbReference type="InterPro" id="IPR017684">
    <property type="entry name" value="Phosphono-pyrv_decarboxylase"/>
</dbReference>
<keyword evidence="2 4" id="KW-0456">Lyase</keyword>
<dbReference type="PANTHER" id="PTHR42818">
    <property type="entry name" value="SULFOPYRUVATE DECARBOXYLASE SUBUNIT ALPHA"/>
    <property type="match status" value="1"/>
</dbReference>
<feature type="domain" description="Thiamine pyrophosphate enzyme TPP-binding" evidence="3">
    <location>
        <begin position="232"/>
        <end position="346"/>
    </location>
</feature>
<evidence type="ECO:0000256" key="2">
    <source>
        <dbReference type="ARBA" id="ARBA00023239"/>
    </source>
</evidence>
<proteinExistence type="predicted"/>
<keyword evidence="1" id="KW-0210">Decarboxylase</keyword>
<organism evidence="4 5">
    <name type="scientific">Nocardia colli</name>
    <dbReference type="NCBI Taxonomy" id="2545717"/>
    <lineage>
        <taxon>Bacteria</taxon>
        <taxon>Bacillati</taxon>
        <taxon>Actinomycetota</taxon>
        <taxon>Actinomycetes</taxon>
        <taxon>Mycobacteriales</taxon>
        <taxon>Nocardiaceae</taxon>
        <taxon>Nocardia</taxon>
    </lineage>
</organism>
<dbReference type="SUPFAM" id="SSF52518">
    <property type="entry name" value="Thiamin diphosphate-binding fold (THDP-binding)"/>
    <property type="match status" value="2"/>
</dbReference>
<dbReference type="Proteomes" id="UP000323876">
    <property type="component" value="Unassembled WGS sequence"/>
</dbReference>
<name>A0A5N0E9C9_9NOCA</name>
<dbReference type="GO" id="GO:0030976">
    <property type="term" value="F:thiamine pyrophosphate binding"/>
    <property type="evidence" value="ECO:0007669"/>
    <property type="project" value="InterPro"/>
</dbReference>
<keyword evidence="4" id="KW-0670">Pyruvate</keyword>
<dbReference type="RefSeq" id="WP_150405993.1">
    <property type="nucleotide sequence ID" value="NZ_VXLC01000018.1"/>
</dbReference>
<dbReference type="OrthoDB" id="9785953at2"/>
<dbReference type="NCBIfam" id="TIGR03297">
    <property type="entry name" value="Ppyr-DeCO2ase"/>
    <property type="match status" value="1"/>
</dbReference>
<dbReference type="InterPro" id="IPR011766">
    <property type="entry name" value="TPP_enzyme_TPP-bd"/>
</dbReference>
<evidence type="ECO:0000256" key="1">
    <source>
        <dbReference type="ARBA" id="ARBA00022793"/>
    </source>
</evidence>
<accession>A0A5N0E9C9</accession>
<dbReference type="GO" id="GO:0033980">
    <property type="term" value="F:phosphonopyruvate decarboxylase activity"/>
    <property type="evidence" value="ECO:0007669"/>
    <property type="project" value="UniProtKB-EC"/>
</dbReference>
<reference evidence="4 5" key="1">
    <citation type="submission" date="2019-09" db="EMBL/GenBank/DDBJ databases">
        <authorList>
            <person name="Wang X."/>
        </authorList>
    </citation>
    <scope>NUCLEOTIDE SEQUENCE [LARGE SCALE GENOMIC DNA]</scope>
    <source>
        <strain evidence="4 5">CICC 11023</strain>
    </source>
</reference>
<dbReference type="InterPro" id="IPR051818">
    <property type="entry name" value="TPP_dependent_decarboxylase"/>
</dbReference>
<comment type="caution">
    <text evidence="4">The sequence shown here is derived from an EMBL/GenBank/DDBJ whole genome shotgun (WGS) entry which is preliminary data.</text>
</comment>
<dbReference type="GO" id="GO:0032923">
    <property type="term" value="P:organic phosphonate biosynthetic process"/>
    <property type="evidence" value="ECO:0007669"/>
    <property type="project" value="InterPro"/>
</dbReference>
<sequence>MLNPAWFLNELDQHRIGCITGVPCSYISGLYSMLEDGTRPYFPATSEGEAVALAAGAWLAGSRGLVLAQNSGLGNMVNPLTSLTQPFEIPVLLGVSRRGWPAGTDEPQHALMGRITPDLLRLIEIRTEDLSAAQATAARQLAHAADRCEQRLSTAFVLEKGVFDNAVPACEVVAPEPLPGAAGRELRGGPRPTRAEVLESWLALGISRPTVATTGYTSRELYGLDDRDNHFYLVGSMGCAPALGAGIAITGSPVTVLDGDGALLMRMGSLATVARHVRTPFLHVVLDNGRHESTGGQRTNGAGVDFAAAALACGYRAAWRCDGRDAVAAALREAVAYQDGCVLVHCLVRPGVGAKPPRPKDRLPDLALRFRTHLTDHFAAAEGGSDGYSVRP</sequence>
<evidence type="ECO:0000313" key="4">
    <source>
        <dbReference type="EMBL" id="KAA8884774.1"/>
    </source>
</evidence>
<dbReference type="PANTHER" id="PTHR42818:SF1">
    <property type="entry name" value="SULFOPYRUVATE DECARBOXYLASE"/>
    <property type="match status" value="1"/>
</dbReference>
<keyword evidence="5" id="KW-1185">Reference proteome</keyword>
<gene>
    <name evidence="4" type="primary">aepY</name>
    <name evidence="4" type="ORF">F3087_32940</name>
</gene>
<dbReference type="GO" id="GO:0000287">
    <property type="term" value="F:magnesium ion binding"/>
    <property type="evidence" value="ECO:0007669"/>
    <property type="project" value="UniProtKB-ARBA"/>
</dbReference>
<evidence type="ECO:0000313" key="5">
    <source>
        <dbReference type="Proteomes" id="UP000323876"/>
    </source>
</evidence>
<dbReference type="InterPro" id="IPR029061">
    <property type="entry name" value="THDP-binding"/>
</dbReference>
<protein>
    <submittedName>
        <fullName evidence="4">Phosphonopyruvate decarboxylase</fullName>
        <ecNumber evidence="4">4.1.1.82</ecNumber>
    </submittedName>
</protein>
<dbReference type="AlphaFoldDB" id="A0A5N0E9C9"/>
<dbReference type="Pfam" id="PF02775">
    <property type="entry name" value="TPP_enzyme_C"/>
    <property type="match status" value="1"/>
</dbReference>